<feature type="transmembrane region" description="Helical" evidence="1">
    <location>
        <begin position="24"/>
        <end position="45"/>
    </location>
</feature>
<dbReference type="AlphaFoldDB" id="A0A167IIY2"/>
<dbReference type="EMBL" id="LVWD01000006">
    <property type="protein sequence ID" value="OAD42902.1"/>
    <property type="molecule type" value="Genomic_DNA"/>
</dbReference>
<evidence type="ECO:0000313" key="4">
    <source>
        <dbReference type="Proteomes" id="UP000185657"/>
    </source>
</evidence>
<protein>
    <submittedName>
        <fullName evidence="2">Uncharacterized protein</fullName>
    </submittedName>
</protein>
<reference evidence="2 5" key="2">
    <citation type="submission" date="2016-10" db="EMBL/GenBank/DDBJ databases">
        <title>Hydorgenophaga sp. LPB0072 isolated from gastropod.</title>
        <authorList>
            <person name="Kim E."/>
            <person name="Yi H."/>
        </authorList>
    </citation>
    <scope>NUCLEOTIDE SEQUENCE [LARGE SCALE GENOMIC DNA]</scope>
    <source>
        <strain evidence="2 5">LPB0072</strain>
    </source>
</reference>
<proteinExistence type="predicted"/>
<dbReference type="STRING" id="1763535.LPB072_16305"/>
<accession>A0A167IIY2</accession>
<dbReference type="Proteomes" id="UP000185680">
    <property type="component" value="Chromosome"/>
</dbReference>
<feature type="transmembrane region" description="Helical" evidence="1">
    <location>
        <begin position="51"/>
        <end position="70"/>
    </location>
</feature>
<evidence type="ECO:0000313" key="3">
    <source>
        <dbReference type="EMBL" id="OAD42902.1"/>
    </source>
</evidence>
<dbReference type="OrthoDB" id="7859631at2"/>
<reference evidence="3 4" key="1">
    <citation type="submission" date="2016-02" db="EMBL/GenBank/DDBJ databases">
        <title>Draft genome sequence of Hydrogenophaga sp. LPB0072.</title>
        <authorList>
            <person name="Shin S.-K."/>
            <person name="Yi H."/>
        </authorList>
    </citation>
    <scope>NUCLEOTIDE SEQUENCE [LARGE SCALE GENOMIC DNA]</scope>
    <source>
        <strain evidence="3 4">LPB0072</strain>
    </source>
</reference>
<keyword evidence="1" id="KW-0812">Transmembrane</keyword>
<gene>
    <name evidence="2" type="ORF">LPB072_16305</name>
    <name evidence="3" type="ORF">LPB72_06410</name>
</gene>
<dbReference type="EMBL" id="CP017476">
    <property type="protein sequence ID" value="AOW14168.1"/>
    <property type="molecule type" value="Genomic_DNA"/>
</dbReference>
<feature type="transmembrane region" description="Helical" evidence="1">
    <location>
        <begin position="77"/>
        <end position="96"/>
    </location>
</feature>
<evidence type="ECO:0000313" key="5">
    <source>
        <dbReference type="Proteomes" id="UP000185680"/>
    </source>
</evidence>
<dbReference type="Proteomes" id="UP000185657">
    <property type="component" value="Unassembled WGS sequence"/>
</dbReference>
<keyword evidence="1" id="KW-0472">Membrane</keyword>
<keyword evidence="1" id="KW-1133">Transmembrane helix</keyword>
<name>A0A167IIY2_9BURK</name>
<dbReference type="KEGG" id="hyl:LPB072_16305"/>
<organism evidence="2 5">
    <name type="scientific">Hydrogenophaga crassostreae</name>
    <dbReference type="NCBI Taxonomy" id="1763535"/>
    <lineage>
        <taxon>Bacteria</taxon>
        <taxon>Pseudomonadati</taxon>
        <taxon>Pseudomonadota</taxon>
        <taxon>Betaproteobacteria</taxon>
        <taxon>Burkholderiales</taxon>
        <taxon>Comamonadaceae</taxon>
        <taxon>Hydrogenophaga</taxon>
    </lineage>
</organism>
<evidence type="ECO:0000256" key="1">
    <source>
        <dbReference type="SAM" id="Phobius"/>
    </source>
</evidence>
<dbReference type="RefSeq" id="WP_066087568.1">
    <property type="nucleotide sequence ID" value="NZ_CP017476.1"/>
</dbReference>
<keyword evidence="4" id="KW-1185">Reference proteome</keyword>
<sequence>MANACAPQPSIWAAVWRSFGALPAWVKIWMVVILAPVNLASLAFLDRPSGAWIAALAIGGMALSWIALFYSRGFSKLVSAGHVFPWTPLVLLLIFARPEAAGAYGVYLTVLLVIDLISLAFDYNDARLWLRGDRTAVI</sequence>
<evidence type="ECO:0000313" key="2">
    <source>
        <dbReference type="EMBL" id="AOW14168.1"/>
    </source>
</evidence>
<feature type="transmembrane region" description="Helical" evidence="1">
    <location>
        <begin position="102"/>
        <end position="121"/>
    </location>
</feature>